<dbReference type="InterPro" id="IPR050491">
    <property type="entry name" value="AmpC-like"/>
</dbReference>
<dbReference type="PANTHER" id="PTHR46825">
    <property type="entry name" value="D-ALANYL-D-ALANINE-CARBOXYPEPTIDASE/ENDOPEPTIDASE AMPH"/>
    <property type="match status" value="1"/>
</dbReference>
<keyword evidence="1" id="KW-0812">Transmembrane</keyword>
<feature type="transmembrane region" description="Helical" evidence="1">
    <location>
        <begin position="572"/>
        <end position="593"/>
    </location>
</feature>
<organism evidence="4 5">
    <name type="scientific">Brevibacillus reuszeri</name>
    <dbReference type="NCBI Taxonomy" id="54915"/>
    <lineage>
        <taxon>Bacteria</taxon>
        <taxon>Bacillati</taxon>
        <taxon>Bacillota</taxon>
        <taxon>Bacilli</taxon>
        <taxon>Bacillales</taxon>
        <taxon>Paenibacillaceae</taxon>
        <taxon>Brevibacillus</taxon>
    </lineage>
</organism>
<feature type="domain" description="Beta-lactamase-related" evidence="3">
    <location>
        <begin position="48"/>
        <end position="366"/>
    </location>
</feature>
<feature type="chain" id="PRO_5039663007" evidence="2">
    <location>
        <begin position="30"/>
        <end position="633"/>
    </location>
</feature>
<name>A0A0K9YLN6_9BACL</name>
<evidence type="ECO:0000313" key="5">
    <source>
        <dbReference type="Proteomes" id="UP000036834"/>
    </source>
</evidence>
<dbReference type="Pfam" id="PF00144">
    <property type="entry name" value="Beta-lactamase"/>
    <property type="match status" value="1"/>
</dbReference>
<keyword evidence="1" id="KW-1133">Transmembrane helix</keyword>
<accession>A0A0K9YLN6</accession>
<dbReference type="STRING" id="54915.ADS79_27325"/>
<comment type="caution">
    <text evidence="4">The sequence shown here is derived from an EMBL/GenBank/DDBJ whole genome shotgun (WGS) entry which is preliminary data.</text>
</comment>
<dbReference type="InterPro" id="IPR012338">
    <property type="entry name" value="Beta-lactam/transpept-like"/>
</dbReference>
<evidence type="ECO:0000259" key="3">
    <source>
        <dbReference type="Pfam" id="PF00144"/>
    </source>
</evidence>
<dbReference type="PATRIC" id="fig|54915.3.peg.4652"/>
<sequence length="633" mass="71128">MAMSASYKCLTSILAFCFLFMFCIPHTNANANEASPFSAEALQKLIDPVMQEEMNRLHIPGAAVVITHGENIMYSKGYGFADLEQQIPVKPESTIFRLGSLTKSLTATSAMQLVEQGKLSLHDDINAALKDYKVRGKHGTIALHHLLTHTAGLDVNLYERDNRQGSIPQWSTDSIRTYLERQPTVFVPGSKFLYSNAGLGLVGSVVEQVSGLPLNDYMQEHLFKPLGMSSASLNLPQDRTKLAKSYAYTDNDYQVIPYSGINFPGGGAVNMAPNDFAPYMIAHLSNGYFRGKSLLTPETVQMMHAKQFSSHERMYGIGYGFFRSETVNGVPYLWANGGIDGFISKMVLFPSESIGIFITVNAGRSGMEMHEKVVGAISQIIDSKTARKSLPPVKSSLSAIKELEGRYELYLAAEHGWAKVLRLLGSLPYTVEVKDDQTLVVTGLFQNEGERIIRKEFTQVAERFFQEIGGVEQLYFHKEQGKWTLTGPMYFSIARTEWYESGVILMALYIAPGILFTLIPFVWLLRYAVRHWRKQSHSITAVIPIIALLQSIFFLVQFIYGNQEILYGYSLFYQVGVTSMPLISVAVAVYLLIRICTSKEQDRWKAVNIGIVILTILYTFYLYYWNFLPVHFS</sequence>
<feature type="signal peptide" evidence="2">
    <location>
        <begin position="1"/>
        <end position="29"/>
    </location>
</feature>
<evidence type="ECO:0000256" key="2">
    <source>
        <dbReference type="SAM" id="SignalP"/>
    </source>
</evidence>
<dbReference type="Gene3D" id="3.40.710.10">
    <property type="entry name" value="DD-peptidase/beta-lactamase superfamily"/>
    <property type="match status" value="1"/>
</dbReference>
<dbReference type="AlphaFoldDB" id="A0A0K9YLN6"/>
<feature type="transmembrane region" description="Helical" evidence="1">
    <location>
        <begin position="605"/>
        <end position="624"/>
    </location>
</feature>
<feature type="transmembrane region" description="Helical" evidence="1">
    <location>
        <begin position="537"/>
        <end position="560"/>
    </location>
</feature>
<protein>
    <submittedName>
        <fullName evidence="4">Penicillin-binding protein</fullName>
    </submittedName>
</protein>
<feature type="transmembrane region" description="Helical" evidence="1">
    <location>
        <begin position="503"/>
        <end position="525"/>
    </location>
</feature>
<dbReference type="Proteomes" id="UP000036834">
    <property type="component" value="Unassembled WGS sequence"/>
</dbReference>
<proteinExistence type="predicted"/>
<reference evidence="5" key="1">
    <citation type="submission" date="2015-07" db="EMBL/GenBank/DDBJ databases">
        <title>Genome sequencing project for genomic taxonomy and phylogenomics of Bacillus-like bacteria.</title>
        <authorList>
            <person name="Liu B."/>
            <person name="Wang J."/>
            <person name="Zhu Y."/>
            <person name="Liu G."/>
            <person name="Chen Q."/>
            <person name="Chen Z."/>
            <person name="Lan J."/>
            <person name="Che J."/>
            <person name="Ge C."/>
            <person name="Shi H."/>
            <person name="Pan Z."/>
            <person name="Liu X."/>
        </authorList>
    </citation>
    <scope>NUCLEOTIDE SEQUENCE [LARGE SCALE GENOMIC DNA]</scope>
    <source>
        <strain evidence="5">DSM 9887</strain>
    </source>
</reference>
<gene>
    <name evidence="4" type="ORF">ADS79_27325</name>
</gene>
<dbReference type="InterPro" id="IPR001466">
    <property type="entry name" value="Beta-lactam-related"/>
</dbReference>
<dbReference type="PANTHER" id="PTHR46825:SF9">
    <property type="entry name" value="BETA-LACTAMASE-RELATED DOMAIN-CONTAINING PROTEIN"/>
    <property type="match status" value="1"/>
</dbReference>
<keyword evidence="1" id="KW-0472">Membrane</keyword>
<keyword evidence="2" id="KW-0732">Signal</keyword>
<dbReference type="SUPFAM" id="SSF56601">
    <property type="entry name" value="beta-lactamase/transpeptidase-like"/>
    <property type="match status" value="1"/>
</dbReference>
<evidence type="ECO:0000313" key="4">
    <source>
        <dbReference type="EMBL" id="KNB69576.1"/>
    </source>
</evidence>
<dbReference type="EMBL" id="LGIQ01000011">
    <property type="protein sequence ID" value="KNB69576.1"/>
    <property type="molecule type" value="Genomic_DNA"/>
</dbReference>
<evidence type="ECO:0000256" key="1">
    <source>
        <dbReference type="SAM" id="Phobius"/>
    </source>
</evidence>